<dbReference type="InterPro" id="IPR006357">
    <property type="entry name" value="HAD-SF_hydro_IIA"/>
</dbReference>
<dbReference type="InterPro" id="IPR006355">
    <property type="entry name" value="LHPP/HDHD2"/>
</dbReference>
<reference evidence="7" key="1">
    <citation type="journal article" date="2016" name="Ticks Tick Borne Dis.">
        <title>De novo assembly and annotation of the salivary gland transcriptome of Rhipicephalus appendiculatus male and female ticks during blood feeding.</title>
        <authorList>
            <person name="de Castro M.H."/>
            <person name="de Klerk D."/>
            <person name="Pienaar R."/>
            <person name="Latif A.A."/>
            <person name="Rees D.J."/>
            <person name="Mans B.J."/>
        </authorList>
    </citation>
    <scope>NUCLEOTIDE SEQUENCE</scope>
    <source>
        <tissue evidence="7">Salivary glands</tissue>
    </source>
</reference>
<dbReference type="Pfam" id="PF13344">
    <property type="entry name" value="Hydrolase_6"/>
    <property type="match status" value="1"/>
</dbReference>
<proteinExistence type="inferred from homology"/>
<dbReference type="InterPro" id="IPR002645">
    <property type="entry name" value="STAS_dom"/>
</dbReference>
<comment type="similarity">
    <text evidence="2">Belongs to the HAD-like hydrolase superfamily.</text>
</comment>
<comment type="cofactor">
    <cofactor evidence="1">
        <name>Mg(2+)</name>
        <dbReference type="ChEBI" id="CHEBI:18420"/>
    </cofactor>
</comment>
<dbReference type="AlphaFoldDB" id="A0A131Z5T1"/>
<dbReference type="PROSITE" id="PS50801">
    <property type="entry name" value="STAS"/>
    <property type="match status" value="1"/>
</dbReference>
<evidence type="ECO:0000256" key="4">
    <source>
        <dbReference type="ARBA" id="ARBA00022842"/>
    </source>
</evidence>
<dbReference type="FunFam" id="3.40.50.1000:FF:000060">
    <property type="entry name" value="Haloacid dehalogenase-like hydrolase domain-containing protein 2"/>
    <property type="match status" value="1"/>
</dbReference>
<dbReference type="SUPFAM" id="SSF56784">
    <property type="entry name" value="HAD-like"/>
    <property type="match status" value="1"/>
</dbReference>
<protein>
    <recommendedName>
        <fullName evidence="5">Haloacid dehalogenase-like hydrolase domain-containing protein 2</fullName>
    </recommendedName>
</protein>
<accession>A0A131Z5T1</accession>
<dbReference type="PANTHER" id="PTHR19288:SF46">
    <property type="entry name" value="HALOACID DEHALOGENASE-LIKE HYDROLASE DOMAIN-CONTAINING PROTEIN 2"/>
    <property type="match status" value="1"/>
</dbReference>
<keyword evidence="7" id="KW-0378">Hydrolase</keyword>
<dbReference type="GO" id="GO:0046872">
    <property type="term" value="F:metal ion binding"/>
    <property type="evidence" value="ECO:0007669"/>
    <property type="project" value="UniProtKB-KW"/>
</dbReference>
<organism evidence="7">
    <name type="scientific">Rhipicephalus appendiculatus</name>
    <name type="common">Brown ear tick</name>
    <dbReference type="NCBI Taxonomy" id="34631"/>
    <lineage>
        <taxon>Eukaryota</taxon>
        <taxon>Metazoa</taxon>
        <taxon>Ecdysozoa</taxon>
        <taxon>Arthropoda</taxon>
        <taxon>Chelicerata</taxon>
        <taxon>Arachnida</taxon>
        <taxon>Acari</taxon>
        <taxon>Parasitiformes</taxon>
        <taxon>Ixodida</taxon>
        <taxon>Ixodoidea</taxon>
        <taxon>Ixodidae</taxon>
        <taxon>Rhipicephalinae</taxon>
        <taxon>Rhipicephalus</taxon>
        <taxon>Rhipicephalus</taxon>
    </lineage>
</organism>
<evidence type="ECO:0000256" key="1">
    <source>
        <dbReference type="ARBA" id="ARBA00001946"/>
    </source>
</evidence>
<evidence type="ECO:0000256" key="2">
    <source>
        <dbReference type="ARBA" id="ARBA00007958"/>
    </source>
</evidence>
<name>A0A131Z5T1_RHIAP</name>
<dbReference type="EMBL" id="GEDV01002219">
    <property type="protein sequence ID" value="JAP86338.1"/>
    <property type="molecule type" value="Transcribed_RNA"/>
</dbReference>
<dbReference type="Pfam" id="PF13242">
    <property type="entry name" value="Hydrolase_like"/>
    <property type="match status" value="1"/>
</dbReference>
<sequence>MIHLYMNVRPRFSLIYRLYSVMTSAKHVKAALIDLSGTIHVDDKIIPGAVEALERLRAAGIQIKFVTNTTKESRRRLHERLVSLGFKISVDEIFSSLTAARSFIEVRNLRPHLMVSEAAMEEFQGMDTNDPNAVLIGLAPEKFDYTPMNEAFRLVLNGALLVAIHKARYYRTNESLALGPGPFVRALEFATDQTAEIVGKPDKTFFLTALRQLHALPEDTVMIGDDVRDDIDGAQQVGIRGILVKTGKYMVGDEIKIENRPWALVPSFVDAVDMILKSKV</sequence>
<dbReference type="GO" id="GO:0005737">
    <property type="term" value="C:cytoplasm"/>
    <property type="evidence" value="ECO:0007669"/>
    <property type="project" value="TreeGrafter"/>
</dbReference>
<evidence type="ECO:0000256" key="5">
    <source>
        <dbReference type="ARBA" id="ARBA00039666"/>
    </source>
</evidence>
<keyword evidence="4" id="KW-0460">Magnesium</keyword>
<dbReference type="PANTHER" id="PTHR19288">
    <property type="entry name" value="4-NITROPHENYLPHOSPHATASE-RELATED"/>
    <property type="match status" value="1"/>
</dbReference>
<evidence type="ECO:0000259" key="6">
    <source>
        <dbReference type="PROSITE" id="PS50801"/>
    </source>
</evidence>
<keyword evidence="3" id="KW-0479">Metal-binding</keyword>
<evidence type="ECO:0000313" key="7">
    <source>
        <dbReference type="EMBL" id="JAP86338.1"/>
    </source>
</evidence>
<feature type="domain" description="STAS" evidence="6">
    <location>
        <begin position="1"/>
        <end position="104"/>
    </location>
</feature>
<dbReference type="Gene3D" id="3.40.50.1000">
    <property type="entry name" value="HAD superfamily/HAD-like"/>
    <property type="match status" value="2"/>
</dbReference>
<dbReference type="InterPro" id="IPR036412">
    <property type="entry name" value="HAD-like_sf"/>
</dbReference>
<evidence type="ECO:0000256" key="3">
    <source>
        <dbReference type="ARBA" id="ARBA00022723"/>
    </source>
</evidence>
<dbReference type="InterPro" id="IPR023214">
    <property type="entry name" value="HAD_sf"/>
</dbReference>
<dbReference type="CDD" id="cd07509">
    <property type="entry name" value="HAD_PPase"/>
    <property type="match status" value="1"/>
</dbReference>
<dbReference type="NCBIfam" id="TIGR01458">
    <property type="entry name" value="HAD-SF-IIA-hyp3"/>
    <property type="match status" value="1"/>
</dbReference>
<dbReference type="GO" id="GO:0016791">
    <property type="term" value="F:phosphatase activity"/>
    <property type="evidence" value="ECO:0007669"/>
    <property type="project" value="InterPro"/>
</dbReference>
<dbReference type="NCBIfam" id="TIGR01460">
    <property type="entry name" value="HAD-SF-IIA"/>
    <property type="match status" value="1"/>
</dbReference>